<evidence type="ECO:0000256" key="2">
    <source>
        <dbReference type="ARBA" id="ARBA00022737"/>
    </source>
</evidence>
<keyword evidence="7" id="KW-1185">Reference proteome</keyword>
<protein>
    <submittedName>
        <fullName evidence="6">ABC transporter ATP-binding protein</fullName>
    </submittedName>
</protein>
<feature type="domain" description="ABC transporter" evidence="5">
    <location>
        <begin position="243"/>
        <end position="497"/>
    </location>
</feature>
<dbReference type="PANTHER" id="PTHR43790">
    <property type="entry name" value="CARBOHYDRATE TRANSPORT ATP-BINDING PROTEIN MG119-RELATED"/>
    <property type="match status" value="1"/>
</dbReference>
<dbReference type="CDD" id="cd03215">
    <property type="entry name" value="ABC_Carb_Monos_II"/>
    <property type="match status" value="1"/>
</dbReference>
<keyword evidence="4 6" id="KW-0067">ATP-binding</keyword>
<dbReference type="EMBL" id="CP094929">
    <property type="protein sequence ID" value="UOM51644.1"/>
    <property type="molecule type" value="Genomic_DNA"/>
</dbReference>
<dbReference type="InterPro" id="IPR003593">
    <property type="entry name" value="AAA+_ATPase"/>
</dbReference>
<dbReference type="InterPro" id="IPR017871">
    <property type="entry name" value="ABC_transporter-like_CS"/>
</dbReference>
<evidence type="ECO:0000256" key="1">
    <source>
        <dbReference type="ARBA" id="ARBA00022448"/>
    </source>
</evidence>
<organism evidence="6 7">
    <name type="scientific">Sphaerochaeta associata</name>
    <dbReference type="NCBI Taxonomy" id="1129264"/>
    <lineage>
        <taxon>Bacteria</taxon>
        <taxon>Pseudomonadati</taxon>
        <taxon>Spirochaetota</taxon>
        <taxon>Spirochaetia</taxon>
        <taxon>Spirochaetales</taxon>
        <taxon>Sphaerochaetaceae</taxon>
        <taxon>Sphaerochaeta</taxon>
    </lineage>
</organism>
<dbReference type="SMART" id="SM00382">
    <property type="entry name" value="AAA"/>
    <property type="match status" value="1"/>
</dbReference>
<feature type="domain" description="ABC transporter" evidence="5">
    <location>
        <begin position="4"/>
        <end position="239"/>
    </location>
</feature>
<sequence length="502" mass="55117">MPTLRMSKIDKQFFGKMANEQVDFTLEQGEIHALLGENGAGKTTLMNILYGIYQADSGCIELDGKPVSIKSPKDAIALQIGMVHQHFTLVPTLTVRQNITLGLKSKGYPFVNAKELDRSIRTLSERYNLTVDPAALVGSLSVGQQQRVEIMKVLYRNARLIILDEPTAVLTPQEVESLFIVLRRLREEGHSVIIITHHIDEVLAITDRVTVLRAARNAGHVVTRETSEEELSSLMIGRKLQKIERKPLPFSFASKGLQLDSIQSKNGPLGPLSLSIPAGSIVGIAGVDGNGQKALAEVIMGIRDIESGTITLDGKPLQHLSVKERKALGIGYISDDRLKDGLVLDMDVRDNFLLSSYDKREYTSHALIDTKRVQQATEQAVFLYAIKTASLSTPVRYLSGGNQQKLIVARELGDQPKVVVACQPTRGLDIGSTEEVHSILLDLRSQGCSVLLISSDLDEILTLSDKIAVIYQGTIMDVLDHDKVDMTHLGLLMAGSKTRRSV</sequence>
<reference evidence="7" key="1">
    <citation type="journal article" date="2024" name="J Bioinform Genom">
        <title>Complete genome sequence of the type strain bacterium Sphaerochaeta associata GLS2t (VKM B-2742)t.</title>
        <authorList>
            <person name="Troshina O.Y."/>
            <person name="Tepeeva A.N."/>
            <person name="Arzamasceva V.O."/>
            <person name="Whitman W.B."/>
            <person name="Varghese N."/>
            <person name="Shapiro N."/>
            <person name="Woyke T."/>
            <person name="Kripides N.C."/>
            <person name="Vasilenko O.V."/>
        </authorList>
    </citation>
    <scope>NUCLEOTIDE SEQUENCE [LARGE SCALE GENOMIC DNA]</scope>
    <source>
        <strain evidence="7">GLS2T</strain>
    </source>
</reference>
<evidence type="ECO:0000313" key="7">
    <source>
        <dbReference type="Proteomes" id="UP000829708"/>
    </source>
</evidence>
<dbReference type="SUPFAM" id="SSF52540">
    <property type="entry name" value="P-loop containing nucleoside triphosphate hydrolases"/>
    <property type="match status" value="2"/>
</dbReference>
<dbReference type="InterPro" id="IPR050107">
    <property type="entry name" value="ABC_carbohydrate_import_ATPase"/>
</dbReference>
<keyword evidence="2" id="KW-0677">Repeat</keyword>
<gene>
    <name evidence="6" type="ORF">MUG09_02495</name>
</gene>
<dbReference type="Gene3D" id="3.40.50.300">
    <property type="entry name" value="P-loop containing nucleotide triphosphate hydrolases"/>
    <property type="match status" value="2"/>
</dbReference>
<accession>A0ABY4DC76</accession>
<dbReference type="RefSeq" id="WP_244773215.1">
    <property type="nucleotide sequence ID" value="NZ_CP094929.1"/>
</dbReference>
<keyword evidence="1" id="KW-0813">Transport</keyword>
<dbReference type="PROSITE" id="PS00211">
    <property type="entry name" value="ABC_TRANSPORTER_1"/>
    <property type="match status" value="1"/>
</dbReference>
<dbReference type="PANTHER" id="PTHR43790:SF9">
    <property type="entry name" value="GALACTOFURANOSE TRANSPORTER ATP-BINDING PROTEIN YTFR"/>
    <property type="match status" value="1"/>
</dbReference>
<proteinExistence type="predicted"/>
<evidence type="ECO:0000259" key="5">
    <source>
        <dbReference type="PROSITE" id="PS50893"/>
    </source>
</evidence>
<name>A0ABY4DC76_9SPIR</name>
<dbReference type="InterPro" id="IPR003439">
    <property type="entry name" value="ABC_transporter-like_ATP-bd"/>
</dbReference>
<keyword evidence="3" id="KW-0547">Nucleotide-binding</keyword>
<dbReference type="CDD" id="cd03216">
    <property type="entry name" value="ABC_Carb_Monos_I"/>
    <property type="match status" value="1"/>
</dbReference>
<dbReference type="PROSITE" id="PS50893">
    <property type="entry name" value="ABC_TRANSPORTER_2"/>
    <property type="match status" value="2"/>
</dbReference>
<dbReference type="GO" id="GO:0005524">
    <property type="term" value="F:ATP binding"/>
    <property type="evidence" value="ECO:0007669"/>
    <property type="project" value="UniProtKB-KW"/>
</dbReference>
<evidence type="ECO:0000256" key="3">
    <source>
        <dbReference type="ARBA" id="ARBA00022741"/>
    </source>
</evidence>
<dbReference type="InterPro" id="IPR027417">
    <property type="entry name" value="P-loop_NTPase"/>
</dbReference>
<dbReference type="Pfam" id="PF00005">
    <property type="entry name" value="ABC_tran"/>
    <property type="match status" value="2"/>
</dbReference>
<evidence type="ECO:0000256" key="4">
    <source>
        <dbReference type="ARBA" id="ARBA00022840"/>
    </source>
</evidence>
<evidence type="ECO:0000313" key="6">
    <source>
        <dbReference type="EMBL" id="UOM51644.1"/>
    </source>
</evidence>
<dbReference type="Proteomes" id="UP000829708">
    <property type="component" value="Chromosome"/>
</dbReference>